<protein>
    <submittedName>
        <fullName evidence="5">ATP-binding protein</fullName>
    </submittedName>
</protein>
<dbReference type="PANTHER" id="PTHR32039">
    <property type="entry name" value="MAGNESIUM-CHELATASE SUBUNIT CHLI"/>
    <property type="match status" value="1"/>
</dbReference>
<gene>
    <name evidence="5" type="ORF">Megvenef_01229</name>
</gene>
<dbReference type="SUPFAM" id="SSF54211">
    <property type="entry name" value="Ribosomal protein S5 domain 2-like"/>
    <property type="match status" value="1"/>
</dbReference>
<dbReference type="NCBIfam" id="TIGR00368">
    <property type="entry name" value="YifB family Mg chelatase-like AAA ATPase"/>
    <property type="match status" value="1"/>
</dbReference>
<dbReference type="InterPro" id="IPR004482">
    <property type="entry name" value="Mg_chelat-rel"/>
</dbReference>
<dbReference type="InterPro" id="IPR020568">
    <property type="entry name" value="Ribosomal_Su5_D2-typ_SF"/>
</dbReference>
<dbReference type="PROSITE" id="PS50051">
    <property type="entry name" value="MCM_2"/>
    <property type="match status" value="1"/>
</dbReference>
<dbReference type="SMART" id="SM00382">
    <property type="entry name" value="AAA"/>
    <property type="match status" value="1"/>
</dbReference>
<dbReference type="InterPro" id="IPR025158">
    <property type="entry name" value="Mg_chelat-rel_C"/>
</dbReference>
<dbReference type="InterPro" id="IPR027417">
    <property type="entry name" value="P-loop_NTPase"/>
</dbReference>
<dbReference type="InterPro" id="IPR003593">
    <property type="entry name" value="AAA+_ATPase"/>
</dbReference>
<reference evidence="5 6" key="1">
    <citation type="submission" date="2023-03" db="EMBL/GenBank/DDBJ databases">
        <title>Host association and intracellularity evolved multiple times independently in the Rickettsiales.</title>
        <authorList>
            <person name="Castelli M."/>
            <person name="Nardi T."/>
            <person name="Gammuto L."/>
            <person name="Bellinzona G."/>
            <person name="Sabaneyeva E."/>
            <person name="Potekhin A."/>
            <person name="Serra V."/>
            <person name="Petroni G."/>
            <person name="Sassera D."/>
        </authorList>
    </citation>
    <scope>NUCLEOTIDE SEQUENCE [LARGE SCALE GENOMIC DNA]</scope>
    <source>
        <strain evidence="5 6">Sr 2-6</strain>
    </source>
</reference>
<dbReference type="InterPro" id="IPR001208">
    <property type="entry name" value="MCM_dom"/>
</dbReference>
<proteinExistence type="inferred from homology"/>
<dbReference type="Pfam" id="PF13335">
    <property type="entry name" value="Mg_chelatase_C"/>
    <property type="match status" value="1"/>
</dbReference>
<dbReference type="InterPro" id="IPR045006">
    <property type="entry name" value="CHLI-like"/>
</dbReference>
<dbReference type="PANTHER" id="PTHR32039:SF7">
    <property type="entry name" value="COMPETENCE PROTEIN COMM"/>
    <property type="match status" value="1"/>
</dbReference>
<dbReference type="InterPro" id="IPR014721">
    <property type="entry name" value="Ribsml_uS5_D2-typ_fold_subgr"/>
</dbReference>
<dbReference type="Pfam" id="PF01078">
    <property type="entry name" value="Mg_chelatase"/>
    <property type="match status" value="1"/>
</dbReference>
<dbReference type="Pfam" id="PF13541">
    <property type="entry name" value="ChlI"/>
    <property type="match status" value="1"/>
</dbReference>
<evidence type="ECO:0000256" key="1">
    <source>
        <dbReference type="ARBA" id="ARBA00006354"/>
    </source>
</evidence>
<name>A0ABU5NDM7_9RICK</name>
<dbReference type="Gene3D" id="3.30.230.10">
    <property type="match status" value="1"/>
</dbReference>
<feature type="domain" description="MCM C-terminal AAA(+) ATPase" evidence="4">
    <location>
        <begin position="284"/>
        <end position="384"/>
    </location>
</feature>
<comment type="caution">
    <text evidence="5">The sequence shown here is derived from an EMBL/GenBank/DDBJ whole genome shotgun (WGS) entry which is preliminary data.</text>
</comment>
<dbReference type="SUPFAM" id="SSF52540">
    <property type="entry name" value="P-loop containing nucleoside triphosphate hydrolases"/>
    <property type="match status" value="1"/>
</dbReference>
<evidence type="ECO:0000259" key="4">
    <source>
        <dbReference type="PROSITE" id="PS50051"/>
    </source>
</evidence>
<dbReference type="EMBL" id="JARJFB010000101">
    <property type="protein sequence ID" value="MEA0971256.1"/>
    <property type="molecule type" value="Genomic_DNA"/>
</dbReference>
<keyword evidence="3 5" id="KW-0067">ATP-binding</keyword>
<dbReference type="InterPro" id="IPR000523">
    <property type="entry name" value="Mg_chelatse_chII-like_cat_dom"/>
</dbReference>
<dbReference type="GO" id="GO:0005524">
    <property type="term" value="F:ATP binding"/>
    <property type="evidence" value="ECO:0007669"/>
    <property type="project" value="UniProtKB-KW"/>
</dbReference>
<evidence type="ECO:0000313" key="5">
    <source>
        <dbReference type="EMBL" id="MEA0971256.1"/>
    </source>
</evidence>
<evidence type="ECO:0000313" key="6">
    <source>
        <dbReference type="Proteomes" id="UP001291687"/>
    </source>
</evidence>
<comment type="similarity">
    <text evidence="1">Belongs to the Mg-chelatase subunits D/I family. ComM subfamily.</text>
</comment>
<keyword evidence="2" id="KW-0547">Nucleotide-binding</keyword>
<evidence type="ECO:0000256" key="3">
    <source>
        <dbReference type="ARBA" id="ARBA00022840"/>
    </source>
</evidence>
<dbReference type="Proteomes" id="UP001291687">
    <property type="component" value="Unassembled WGS sequence"/>
</dbReference>
<organism evidence="5 6">
    <name type="scientific">Candidatus Megaera venefica</name>
    <dbReference type="NCBI Taxonomy" id="2055910"/>
    <lineage>
        <taxon>Bacteria</taxon>
        <taxon>Pseudomonadati</taxon>
        <taxon>Pseudomonadota</taxon>
        <taxon>Alphaproteobacteria</taxon>
        <taxon>Rickettsiales</taxon>
        <taxon>Rickettsiaceae</taxon>
        <taxon>Candidatus Megaera</taxon>
    </lineage>
</organism>
<dbReference type="RefSeq" id="WP_322777160.1">
    <property type="nucleotide sequence ID" value="NZ_JARJFB010000101.1"/>
</dbReference>
<accession>A0ABU5NDM7</accession>
<sequence>MITKVASLAFNGIDIIDVDVQVQIEPGIPKFIIVGLADKTIAESKERVRAALSSIGLSLPAKKILINLAPADLVKEGSHFDLAISAGILASMGALPADEISNYLILGELSLDGNILPVSGVLPVAMGATARGKGLICSKSNGAEAAWSGNENILAPGNLLELVNHFKGTQSLHQPSAGLFRSDVNYPDLKDIRGQKVAKRALEIVAAGGHNLLMFGPPGAGKSMLAARLPGIMPELSSAEILECSTIASIAGNLENGCLTKERPFRAPHHSCTVAAMVGGGAGRRVKPGEISLAHNGVLFLDELPEFNTGVIEALRQPLETKKVLISRSGAHIEYPANFQLIAAMNPCKCGYLNDPFKACSRAPSCATSYQSKISGPILDRFDLHIEVGSFEEGFAYEQILSVSGEEGSECVAKRVKRAHEIQSQRYEGYNIRLNNGLDGQLLIDYAIPVDEGKDILNEAAKKFRLSMRAYNRVLRVARTIADLSGSNNVRKDHIAEALSYRQMDYYRLEAA</sequence>
<dbReference type="Gene3D" id="3.40.50.300">
    <property type="entry name" value="P-loop containing nucleotide triphosphate hydrolases"/>
    <property type="match status" value="1"/>
</dbReference>
<keyword evidence="6" id="KW-1185">Reference proteome</keyword>
<dbReference type="PRINTS" id="PR01657">
    <property type="entry name" value="MCMFAMILY"/>
</dbReference>
<evidence type="ECO:0000256" key="2">
    <source>
        <dbReference type="ARBA" id="ARBA00022741"/>
    </source>
</evidence>